<sequence length="44" mass="5150">MDFGNSHRGCSLCFFPHVVRFVRFCFSPRRSPRYCGISVQHPFA</sequence>
<accession>A0A8S5NYX5</accession>
<organism evidence="1">
    <name type="scientific">Microviridae sp. ctX0F7</name>
    <dbReference type="NCBI Taxonomy" id="2824999"/>
    <lineage>
        <taxon>Viruses</taxon>
        <taxon>Monodnaviria</taxon>
        <taxon>Sangervirae</taxon>
        <taxon>Phixviricota</taxon>
        <taxon>Malgrandaviricetes</taxon>
        <taxon>Petitvirales</taxon>
        <taxon>Microviridae</taxon>
    </lineage>
</organism>
<reference evidence="1" key="1">
    <citation type="journal article" date="2021" name="Proc. Natl. Acad. Sci. U.S.A.">
        <title>A Catalog of Tens of Thousands of Viruses from Human Metagenomes Reveals Hidden Associations with Chronic Diseases.</title>
        <authorList>
            <person name="Tisza M.J."/>
            <person name="Buck C.B."/>
        </authorList>
    </citation>
    <scope>NUCLEOTIDE SEQUENCE</scope>
    <source>
        <strain evidence="1">CtX0F7</strain>
    </source>
</reference>
<protein>
    <submittedName>
        <fullName evidence="1">Uncharacterized protein</fullName>
    </submittedName>
</protein>
<proteinExistence type="predicted"/>
<evidence type="ECO:0000313" key="1">
    <source>
        <dbReference type="EMBL" id="DAD99400.1"/>
    </source>
</evidence>
<dbReference type="EMBL" id="BK015284">
    <property type="protein sequence ID" value="DAD99400.1"/>
    <property type="molecule type" value="Genomic_DNA"/>
</dbReference>
<name>A0A8S5NYX5_9VIRU</name>